<feature type="domain" description="Ferric oxidoreductase" evidence="8">
    <location>
        <begin position="64"/>
        <end position="177"/>
    </location>
</feature>
<dbReference type="GO" id="GO:0009055">
    <property type="term" value="F:electron transfer activity"/>
    <property type="evidence" value="ECO:0007669"/>
    <property type="project" value="UniProtKB-UniRule"/>
</dbReference>
<sequence length="221" mass="24061">MNAESPKGTRPSLPRAVPRRTSPPLPWLGSGVVVGGLLPVVVLVLDALTGALGANPLQRALLQTGQLALVLLLLSLACTPLRRLTGWTWPARVRKALGLLAFVYAALHFLIYLFDHAFAPGVLLEDVLERPFVTAGFAALVLLLPLALTSTRNAVRRMGFARWQRLHRLVYVAVGLGVLHDWWAVKKDHTGPLLAALIVVALLALRLLRQPRSRVRPETGS</sequence>
<keyword evidence="4 7" id="KW-1133">Transmembrane helix</keyword>
<dbReference type="KEGG" id="dge:Dgeo_0878"/>
<dbReference type="HOGENOM" id="CLU_080662_0_1_0"/>
<evidence type="ECO:0000256" key="7">
    <source>
        <dbReference type="HAMAP-Rule" id="MF_01207"/>
    </source>
</evidence>
<dbReference type="AlphaFoldDB" id="Q1J004"/>
<keyword evidence="2 7" id="KW-0813">Transport</keyword>
<evidence type="ECO:0000256" key="1">
    <source>
        <dbReference type="ARBA" id="ARBA00004141"/>
    </source>
</evidence>
<feature type="transmembrane region" description="Helical" evidence="7">
    <location>
        <begin position="131"/>
        <end position="148"/>
    </location>
</feature>
<comment type="similarity">
    <text evidence="7">Belongs to the MsrQ family.</text>
</comment>
<organism evidence="9 10">
    <name type="scientific">Deinococcus geothermalis (strain DSM 11300 / CIP 105573 / AG-3a)</name>
    <dbReference type="NCBI Taxonomy" id="319795"/>
    <lineage>
        <taxon>Bacteria</taxon>
        <taxon>Thermotogati</taxon>
        <taxon>Deinococcota</taxon>
        <taxon>Deinococci</taxon>
        <taxon>Deinococcales</taxon>
        <taxon>Deinococcaceae</taxon>
        <taxon>Deinococcus</taxon>
    </lineage>
</organism>
<evidence type="ECO:0000256" key="2">
    <source>
        <dbReference type="ARBA" id="ARBA00022448"/>
    </source>
</evidence>
<keyword evidence="7" id="KW-1003">Cell membrane</keyword>
<keyword evidence="3 7" id="KW-0812">Transmembrane</keyword>
<dbReference type="Proteomes" id="UP000002431">
    <property type="component" value="Chromosome"/>
</dbReference>
<keyword evidence="7" id="KW-0285">Flavoprotein</keyword>
<evidence type="ECO:0000313" key="9">
    <source>
        <dbReference type="EMBL" id="ABF45180.1"/>
    </source>
</evidence>
<dbReference type="InterPro" id="IPR013130">
    <property type="entry name" value="Fe3_Rdtase_TM_dom"/>
</dbReference>
<dbReference type="EMBL" id="CP000359">
    <property type="protein sequence ID" value="ABF45180.1"/>
    <property type="molecule type" value="Genomic_DNA"/>
</dbReference>
<keyword evidence="7" id="KW-0249">Electron transport</keyword>
<name>Q1J004_DEIGD</name>
<dbReference type="PANTHER" id="PTHR36964">
    <property type="entry name" value="PROTEIN-METHIONINE-SULFOXIDE REDUCTASE HEME-BINDING SUBUNIT MSRQ"/>
    <property type="match status" value="1"/>
</dbReference>
<dbReference type="GO" id="GO:0030091">
    <property type="term" value="P:protein repair"/>
    <property type="evidence" value="ECO:0007669"/>
    <property type="project" value="UniProtKB-UniRule"/>
</dbReference>
<dbReference type="GO" id="GO:0020037">
    <property type="term" value="F:heme binding"/>
    <property type="evidence" value="ECO:0007669"/>
    <property type="project" value="UniProtKB-UniRule"/>
</dbReference>
<comment type="cofactor">
    <cofactor evidence="7">
        <name>FMN</name>
        <dbReference type="ChEBI" id="CHEBI:58210"/>
    </cofactor>
    <text evidence="7">Binds 1 FMN per subunit.</text>
</comment>
<feature type="transmembrane region" description="Helical" evidence="7">
    <location>
        <begin position="65"/>
        <end position="84"/>
    </location>
</feature>
<feature type="transmembrane region" description="Helical" evidence="7">
    <location>
        <begin position="25"/>
        <end position="45"/>
    </location>
</feature>
<dbReference type="PANTHER" id="PTHR36964:SF1">
    <property type="entry name" value="PROTEIN-METHIONINE-SULFOXIDE REDUCTASE HEME-BINDING SUBUNIT MSRQ"/>
    <property type="match status" value="1"/>
</dbReference>
<keyword evidence="5 7" id="KW-0408">Iron</keyword>
<reference evidence="9" key="1">
    <citation type="submission" date="2006-04" db="EMBL/GenBank/DDBJ databases">
        <title>Complete sequence of chromosome of Deinococcus geothermalis DSM 11300.</title>
        <authorList>
            <consortium name="US DOE Joint Genome Institute"/>
            <person name="Copeland A."/>
            <person name="Lucas S."/>
            <person name="Lapidus A."/>
            <person name="Barry K."/>
            <person name="Detter J.C."/>
            <person name="Glavina del Rio T."/>
            <person name="Hammon N."/>
            <person name="Israni S."/>
            <person name="Dalin E."/>
            <person name="Tice H."/>
            <person name="Pitluck S."/>
            <person name="Brettin T."/>
            <person name="Bruce D."/>
            <person name="Han C."/>
            <person name="Tapia R."/>
            <person name="Saunders E."/>
            <person name="Gilna P."/>
            <person name="Schmutz J."/>
            <person name="Larimer F."/>
            <person name="Land M."/>
            <person name="Hauser L."/>
            <person name="Kyrpides N."/>
            <person name="Kim E."/>
            <person name="Daly M.J."/>
            <person name="Fredrickson J.K."/>
            <person name="Makarova K.S."/>
            <person name="Gaidamakova E.K."/>
            <person name="Zhai M."/>
            <person name="Richardson P."/>
        </authorList>
    </citation>
    <scope>NUCLEOTIDE SEQUENCE</scope>
    <source>
        <strain evidence="9">DSM 11300</strain>
    </source>
</reference>
<comment type="function">
    <text evidence="7">Part of the MsrPQ system that repairs oxidized cell envelope proteins containing methionine sulfoxide residues (Met-O), using respiratory chain electrons. Thus protects these proteins from oxidative-stress damage caused by reactive species of oxygen and chlorine. MsrPQ is essential for the maintenance of envelope integrity under bleach stress, rescuing a wide series of structurally unrelated cell envelope proteins from methionine oxidation. MsrQ provides electrons for reduction to the reductase catalytic subunit MsrP, using the quinone pool of the respiratory chain.</text>
</comment>
<dbReference type="GO" id="GO:0005886">
    <property type="term" value="C:plasma membrane"/>
    <property type="evidence" value="ECO:0007669"/>
    <property type="project" value="UniProtKB-SubCell"/>
</dbReference>
<evidence type="ECO:0000259" key="8">
    <source>
        <dbReference type="Pfam" id="PF01794"/>
    </source>
</evidence>
<comment type="cofactor">
    <cofactor evidence="7">
        <name>heme b</name>
        <dbReference type="ChEBI" id="CHEBI:60344"/>
    </cofactor>
    <text evidence="7">Binds 1 heme b (iron(II)-protoporphyrin IX) group per subunit.</text>
</comment>
<feature type="transmembrane region" description="Helical" evidence="7">
    <location>
        <begin position="96"/>
        <end position="119"/>
    </location>
</feature>
<evidence type="ECO:0000256" key="6">
    <source>
        <dbReference type="ARBA" id="ARBA00023136"/>
    </source>
</evidence>
<proteinExistence type="inferred from homology"/>
<keyword evidence="10" id="KW-1185">Reference proteome</keyword>
<dbReference type="GO" id="GO:0046872">
    <property type="term" value="F:metal ion binding"/>
    <property type="evidence" value="ECO:0007669"/>
    <property type="project" value="UniProtKB-KW"/>
</dbReference>
<evidence type="ECO:0000256" key="3">
    <source>
        <dbReference type="ARBA" id="ARBA00022692"/>
    </source>
</evidence>
<evidence type="ECO:0000256" key="5">
    <source>
        <dbReference type="ARBA" id="ARBA00023004"/>
    </source>
</evidence>
<dbReference type="STRING" id="319795.Dgeo_0878"/>
<gene>
    <name evidence="7" type="primary">msrQ</name>
    <name evidence="9" type="ordered locus">Dgeo_0878</name>
</gene>
<feature type="transmembrane region" description="Helical" evidence="7">
    <location>
        <begin position="191"/>
        <end position="208"/>
    </location>
</feature>
<dbReference type="GO" id="GO:0016679">
    <property type="term" value="F:oxidoreductase activity, acting on diphenols and related substances as donors"/>
    <property type="evidence" value="ECO:0007669"/>
    <property type="project" value="TreeGrafter"/>
</dbReference>
<dbReference type="HAMAP" id="MF_01207">
    <property type="entry name" value="MsrQ"/>
    <property type="match status" value="1"/>
</dbReference>
<evidence type="ECO:0000256" key="4">
    <source>
        <dbReference type="ARBA" id="ARBA00022989"/>
    </source>
</evidence>
<keyword evidence="7" id="KW-0349">Heme</keyword>
<dbReference type="Pfam" id="PF01794">
    <property type="entry name" value="Ferric_reduct"/>
    <property type="match status" value="1"/>
</dbReference>
<feature type="transmembrane region" description="Helical" evidence="7">
    <location>
        <begin position="169"/>
        <end position="185"/>
    </location>
</feature>
<comment type="subcellular location">
    <subcellularLocation>
        <location evidence="7">Cell membrane</location>
        <topology evidence="7">Multi-pass membrane protein</topology>
    </subcellularLocation>
    <subcellularLocation>
        <location evidence="1">Membrane</location>
        <topology evidence="1">Multi-pass membrane protein</topology>
    </subcellularLocation>
</comment>
<keyword evidence="6 7" id="KW-0472">Membrane</keyword>
<dbReference type="eggNOG" id="COG2717">
    <property type="taxonomic scope" value="Bacteria"/>
</dbReference>
<comment type="subunit">
    <text evidence="7">Heterodimer of a catalytic subunit (MsrP) and a heme-binding subunit (MsrQ).</text>
</comment>
<protein>
    <recommendedName>
        <fullName evidence="7">Protein-methionine-sulfoxide reductase heme-binding subunit MsrQ</fullName>
    </recommendedName>
    <alternativeName>
        <fullName evidence="7">Flavocytochrome MsrQ</fullName>
    </alternativeName>
</protein>
<evidence type="ECO:0000313" key="10">
    <source>
        <dbReference type="Proteomes" id="UP000002431"/>
    </source>
</evidence>
<dbReference type="InterPro" id="IPR022837">
    <property type="entry name" value="MsrQ-like"/>
</dbReference>
<dbReference type="GO" id="GO:0010181">
    <property type="term" value="F:FMN binding"/>
    <property type="evidence" value="ECO:0007669"/>
    <property type="project" value="UniProtKB-UniRule"/>
</dbReference>
<keyword evidence="7" id="KW-0288">FMN</keyword>
<dbReference type="RefSeq" id="WP_011530018.1">
    <property type="nucleotide sequence ID" value="NC_008025.1"/>
</dbReference>
<keyword evidence="7" id="KW-0479">Metal-binding</keyword>
<accession>Q1J004</accession>